<keyword evidence="1" id="KW-0472">Membrane</keyword>
<sequence length="380" mass="42141">MSQLMSAATSSGPTRPLHALAILVFALFSLAGFYFMRIQNARNGVPVDFDKICMSGQWSDGTPIKQTYTGVKAIDFAFTWLVPAFLTGPAGWDEGVRLQQVHFLVNFFAVVCIWNIEASRKRNQGKIISYTAVWALFYQTVGGAAIIPLYHIAYSITSKKDSYLASGRELRPGYAESLLPAILVGYLVPTIALYIPWGDLNITQNLTALWQPAPVFPNVLLLVLVHLLSSSSSSRSTSGTSDVKHLKRIYLAIGVVSTITHLATLYVCLTSSNPQLSLSYVFLPNKATWKLSTALGLHYIFQWDFWIIFTSSLVWCWIVVTDTLRSMQGGSRIWQKFVSAINLVLVSLVAGPGTTLALVWNWREDKLVKLQEIGRKPKAA</sequence>
<accession>A0ABR2UNI0</accession>
<evidence type="ECO:0000313" key="2">
    <source>
        <dbReference type="EMBL" id="KAK9416112.1"/>
    </source>
</evidence>
<organism evidence="2 3">
    <name type="scientific">Seiridium unicorne</name>
    <dbReference type="NCBI Taxonomy" id="138068"/>
    <lineage>
        <taxon>Eukaryota</taxon>
        <taxon>Fungi</taxon>
        <taxon>Dikarya</taxon>
        <taxon>Ascomycota</taxon>
        <taxon>Pezizomycotina</taxon>
        <taxon>Sordariomycetes</taxon>
        <taxon>Xylariomycetidae</taxon>
        <taxon>Amphisphaeriales</taxon>
        <taxon>Sporocadaceae</taxon>
        <taxon>Seiridium</taxon>
    </lineage>
</organism>
<keyword evidence="1" id="KW-1133">Transmembrane helix</keyword>
<proteinExistence type="predicted"/>
<feature type="transmembrane region" description="Helical" evidence="1">
    <location>
        <begin position="17"/>
        <end position="36"/>
    </location>
</feature>
<comment type="caution">
    <text evidence="2">The sequence shown here is derived from an EMBL/GenBank/DDBJ whole genome shotgun (WGS) entry which is preliminary data.</text>
</comment>
<reference evidence="2 3" key="1">
    <citation type="journal article" date="2024" name="J. Plant Pathol.">
        <title>Sequence and assembly of the genome of Seiridium unicorne, isolate CBS 538.82, causal agent of cypress canker disease.</title>
        <authorList>
            <person name="Scali E."/>
            <person name="Rocca G.D."/>
            <person name="Danti R."/>
            <person name="Garbelotto M."/>
            <person name="Barberini S."/>
            <person name="Baroncelli R."/>
            <person name="Emiliani G."/>
        </authorList>
    </citation>
    <scope>NUCLEOTIDE SEQUENCE [LARGE SCALE GENOMIC DNA]</scope>
    <source>
        <strain evidence="2 3">BM-138-508</strain>
    </source>
</reference>
<evidence type="ECO:0000256" key="1">
    <source>
        <dbReference type="SAM" id="Phobius"/>
    </source>
</evidence>
<feature type="transmembrane region" description="Helical" evidence="1">
    <location>
        <begin position="340"/>
        <end position="360"/>
    </location>
</feature>
<feature type="transmembrane region" description="Helical" evidence="1">
    <location>
        <begin position="98"/>
        <end position="116"/>
    </location>
</feature>
<feature type="transmembrane region" description="Helical" evidence="1">
    <location>
        <begin position="249"/>
        <end position="272"/>
    </location>
</feature>
<evidence type="ECO:0000313" key="3">
    <source>
        <dbReference type="Proteomes" id="UP001408356"/>
    </source>
</evidence>
<feature type="transmembrane region" description="Helical" evidence="1">
    <location>
        <begin position="300"/>
        <end position="320"/>
    </location>
</feature>
<gene>
    <name evidence="2" type="ORF">SUNI508_09885</name>
</gene>
<dbReference type="Proteomes" id="UP001408356">
    <property type="component" value="Unassembled WGS sequence"/>
</dbReference>
<name>A0ABR2UNI0_9PEZI</name>
<protein>
    <submittedName>
        <fullName evidence="2">Uncharacterized protein</fullName>
    </submittedName>
</protein>
<feature type="transmembrane region" description="Helical" evidence="1">
    <location>
        <begin position="178"/>
        <end position="197"/>
    </location>
</feature>
<keyword evidence="3" id="KW-1185">Reference proteome</keyword>
<dbReference type="EMBL" id="JARVKF010000409">
    <property type="protein sequence ID" value="KAK9416112.1"/>
    <property type="molecule type" value="Genomic_DNA"/>
</dbReference>
<feature type="transmembrane region" description="Helical" evidence="1">
    <location>
        <begin position="209"/>
        <end position="228"/>
    </location>
</feature>
<keyword evidence="1" id="KW-0812">Transmembrane</keyword>